<dbReference type="Proteomes" id="UP000191418">
    <property type="component" value="Unassembled WGS sequence"/>
</dbReference>
<evidence type="ECO:0000313" key="1">
    <source>
        <dbReference type="EMBL" id="OPX56200.1"/>
    </source>
</evidence>
<dbReference type="Pfam" id="PF06853">
    <property type="entry name" value="DUF1249"/>
    <property type="match status" value="1"/>
</dbReference>
<reference evidence="1 2" key="1">
    <citation type="submission" date="2017-01" db="EMBL/GenBank/DDBJ databases">
        <title>Genome Sequencing of a Marine Spirillum, Oceanospirillum multiglobuliferum ATCC 33336, from Japan.</title>
        <authorList>
            <person name="Carney J.G."/>
            <person name="Trachtenberg A.M."/>
            <person name="Rheaume B.A."/>
            <person name="Linnane J.D."/>
            <person name="Pitts N.L."/>
            <person name="Mykles D.L."/>
            <person name="Maclea K.S."/>
        </authorList>
    </citation>
    <scope>NUCLEOTIDE SEQUENCE [LARGE SCALE GENOMIC DNA]</scope>
    <source>
        <strain evidence="1 2">ATCC 33336</strain>
    </source>
</reference>
<keyword evidence="2" id="KW-1185">Reference proteome</keyword>
<proteinExistence type="predicted"/>
<dbReference type="OrthoDB" id="9793663at2"/>
<dbReference type="InterPro" id="IPR009659">
    <property type="entry name" value="DUF1249"/>
</dbReference>
<evidence type="ECO:0000313" key="2">
    <source>
        <dbReference type="Proteomes" id="UP000191418"/>
    </source>
</evidence>
<dbReference type="AlphaFoldDB" id="A0A1T4M944"/>
<accession>A0A1T4M944</accession>
<dbReference type="STRING" id="64969.SAMN02745127_00712"/>
<dbReference type="EMBL" id="MTSM01000004">
    <property type="protein sequence ID" value="OPX56200.1"/>
    <property type="molecule type" value="Genomic_DNA"/>
</dbReference>
<protein>
    <recommendedName>
        <fullName evidence="3">Cytoplasmic protein</fullName>
    </recommendedName>
</protein>
<organism evidence="1 2">
    <name type="scientific">Oceanospirillum multiglobuliferum</name>
    <dbReference type="NCBI Taxonomy" id="64969"/>
    <lineage>
        <taxon>Bacteria</taxon>
        <taxon>Pseudomonadati</taxon>
        <taxon>Pseudomonadota</taxon>
        <taxon>Gammaproteobacteria</taxon>
        <taxon>Oceanospirillales</taxon>
        <taxon>Oceanospirillaceae</taxon>
        <taxon>Oceanospirillum</taxon>
    </lineage>
</organism>
<gene>
    <name evidence="1" type="ORF">BTE48_04265</name>
</gene>
<evidence type="ECO:0008006" key="3">
    <source>
        <dbReference type="Google" id="ProtNLM"/>
    </source>
</evidence>
<sequence>MLFVARRKKNYVAELKRQMAECDANYLRLMRLLPDLERCEHWQFAISDESVDLGVLNINVTERSRYTTLLRIYQQDPWGEWLDQPELSVRLYHDARMAEVVGYQKQRHFEGRYLYPNPKMRQPDEKLQINLFLGEWLAHLQQYGHSVAPVALPQ</sequence>
<dbReference type="PANTHER" id="PTHR38774:SF1">
    <property type="entry name" value="CYTOPLASMIC PROTEIN"/>
    <property type="match status" value="1"/>
</dbReference>
<dbReference type="RefSeq" id="WP_078744314.1">
    <property type="nucleotide sequence ID" value="NZ_FUXG01000003.1"/>
</dbReference>
<dbReference type="PANTHER" id="PTHR38774">
    <property type="entry name" value="CYTOPLASMIC PROTEIN-RELATED"/>
    <property type="match status" value="1"/>
</dbReference>
<comment type="caution">
    <text evidence="1">The sequence shown here is derived from an EMBL/GenBank/DDBJ whole genome shotgun (WGS) entry which is preliminary data.</text>
</comment>
<name>A0A1T4M944_9GAMM</name>